<sequence length="69" mass="7066">MGQFLRFAPLLGIVALGACETMQGAGRDMQTAGALLTDQAANSQTQMGTYPTTTATDPYAAPAATPAPY</sequence>
<gene>
    <name evidence="8" type="ORF">RM190_13525</name>
</gene>
<name>A0ABU3EF71_9RHOB</name>
<dbReference type="RefSeq" id="WP_311759988.1">
    <property type="nucleotide sequence ID" value="NZ_JAVRQI010000010.1"/>
</dbReference>
<evidence type="ECO:0000256" key="2">
    <source>
        <dbReference type="ARBA" id="ARBA00022475"/>
    </source>
</evidence>
<keyword evidence="4" id="KW-0472">Membrane</keyword>
<dbReference type="EMBL" id="JAVRQI010000010">
    <property type="protein sequence ID" value="MDT1062893.1"/>
    <property type="molecule type" value="Genomic_DNA"/>
</dbReference>
<comment type="caution">
    <text evidence="8">The sequence shown here is derived from an EMBL/GenBank/DDBJ whole genome shotgun (WGS) entry which is preliminary data.</text>
</comment>
<evidence type="ECO:0000256" key="3">
    <source>
        <dbReference type="ARBA" id="ARBA00022729"/>
    </source>
</evidence>
<dbReference type="Proteomes" id="UP001251085">
    <property type="component" value="Unassembled WGS sequence"/>
</dbReference>
<organism evidence="8 9">
    <name type="scientific">Paracoccus broussonetiae</name>
    <dbReference type="NCBI Taxonomy" id="3075834"/>
    <lineage>
        <taxon>Bacteria</taxon>
        <taxon>Pseudomonadati</taxon>
        <taxon>Pseudomonadota</taxon>
        <taxon>Alphaproteobacteria</taxon>
        <taxon>Rhodobacterales</taxon>
        <taxon>Paracoccaceae</taxon>
        <taxon>Paracoccus</taxon>
    </lineage>
</organism>
<dbReference type="PROSITE" id="PS51257">
    <property type="entry name" value="PROKAR_LIPOPROTEIN"/>
    <property type="match status" value="1"/>
</dbReference>
<feature type="region of interest" description="Disordered" evidence="7">
    <location>
        <begin position="46"/>
        <end position="69"/>
    </location>
</feature>
<feature type="compositionally biased region" description="Low complexity" evidence="7">
    <location>
        <begin position="49"/>
        <end position="69"/>
    </location>
</feature>
<protein>
    <submittedName>
        <fullName evidence="8">Entericidin A/B family lipoprotein</fullName>
    </submittedName>
</protein>
<reference evidence="9" key="1">
    <citation type="submission" date="2023-07" db="EMBL/GenBank/DDBJ databases">
        <title>Characterization of two Paracoccaceae strains isolated from Phycosphere and proposal of Xinfangfangia lacusdiani sp. nov.</title>
        <authorList>
            <person name="Deng Y."/>
            <person name="Zhang Y.Q."/>
        </authorList>
    </citation>
    <scope>NUCLEOTIDE SEQUENCE [LARGE SCALE GENOMIC DNA]</scope>
    <source>
        <strain evidence="9">CPCC 101403</strain>
    </source>
</reference>
<evidence type="ECO:0000256" key="1">
    <source>
        <dbReference type="ARBA" id="ARBA00010296"/>
    </source>
</evidence>
<comment type="similarity">
    <text evidence="1">Belongs to the EcnA/EcnB lipoprotein family.</text>
</comment>
<evidence type="ECO:0000256" key="7">
    <source>
        <dbReference type="SAM" id="MobiDB-lite"/>
    </source>
</evidence>
<keyword evidence="9" id="KW-1185">Reference proteome</keyword>
<dbReference type="InterPro" id="IPR012556">
    <property type="entry name" value="Entericidin"/>
</dbReference>
<proteinExistence type="inferred from homology"/>
<evidence type="ECO:0000256" key="5">
    <source>
        <dbReference type="ARBA" id="ARBA00023139"/>
    </source>
</evidence>
<evidence type="ECO:0000256" key="6">
    <source>
        <dbReference type="ARBA" id="ARBA00023288"/>
    </source>
</evidence>
<accession>A0ABU3EF71</accession>
<keyword evidence="2" id="KW-1003">Cell membrane</keyword>
<keyword evidence="5" id="KW-0564">Palmitate</keyword>
<keyword evidence="6 8" id="KW-0449">Lipoprotein</keyword>
<evidence type="ECO:0000256" key="4">
    <source>
        <dbReference type="ARBA" id="ARBA00023136"/>
    </source>
</evidence>
<keyword evidence="3" id="KW-0732">Signal</keyword>
<evidence type="ECO:0000313" key="8">
    <source>
        <dbReference type="EMBL" id="MDT1062893.1"/>
    </source>
</evidence>
<evidence type="ECO:0000313" key="9">
    <source>
        <dbReference type="Proteomes" id="UP001251085"/>
    </source>
</evidence>
<dbReference type="Pfam" id="PF08085">
    <property type="entry name" value="Entericidin"/>
    <property type="match status" value="1"/>
</dbReference>